<keyword evidence="1" id="KW-0479">Metal-binding</keyword>
<dbReference type="OMA" id="LCKACWK"/>
<evidence type="ECO:0000256" key="3">
    <source>
        <dbReference type="ARBA" id="ARBA00023014"/>
    </source>
</evidence>
<proteinExistence type="predicted"/>
<dbReference type="EMBL" id="CP011127">
    <property type="protein sequence ID" value="AMU87349.1"/>
    <property type="molecule type" value="Genomic_DNA"/>
</dbReference>
<gene>
    <name evidence="6" type="ORF">C1G87_0020</name>
    <name evidence="5" type="ORF">Dm11a5_1523</name>
</gene>
<evidence type="ECO:0000256" key="1">
    <source>
        <dbReference type="ARBA" id="ARBA00022723"/>
    </source>
</evidence>
<evidence type="ECO:0000259" key="4">
    <source>
        <dbReference type="PROSITE" id="PS51379"/>
    </source>
</evidence>
<dbReference type="InterPro" id="IPR017900">
    <property type="entry name" value="4Fe4S_Fe_S_CS"/>
</dbReference>
<dbReference type="InterPro" id="IPR017896">
    <property type="entry name" value="4Fe4S_Fe-S-bd"/>
</dbReference>
<reference evidence="5 7" key="1">
    <citation type="submission" date="2015-03" db="EMBL/GenBank/DDBJ databases">
        <title>Genomic characterization of Dehalococcoides mccartyi strain 11a5, an unusal plasmid-containing chloroethene dechlorinator.</title>
        <authorList>
            <person name="Zhao S."/>
            <person name="Ding C."/>
            <person name="He J."/>
        </authorList>
    </citation>
    <scope>NUCLEOTIDE SEQUENCE [LARGE SCALE GENOMIC DNA]</scope>
    <source>
        <strain evidence="5 7">11a5</strain>
    </source>
</reference>
<protein>
    <submittedName>
        <fullName evidence="5">Iron-sulfur cluster-binding protein</fullName>
    </submittedName>
</protein>
<dbReference type="OrthoDB" id="9803192at2"/>
<dbReference type="GO" id="GO:0046872">
    <property type="term" value="F:metal ion binding"/>
    <property type="evidence" value="ECO:0007669"/>
    <property type="project" value="UniProtKB-KW"/>
</dbReference>
<evidence type="ECO:0000313" key="8">
    <source>
        <dbReference type="Proteomes" id="UP000249146"/>
    </source>
</evidence>
<evidence type="ECO:0000313" key="7">
    <source>
        <dbReference type="Proteomes" id="UP000076394"/>
    </source>
</evidence>
<evidence type="ECO:0000256" key="2">
    <source>
        <dbReference type="ARBA" id="ARBA00023004"/>
    </source>
</evidence>
<feature type="domain" description="4Fe-4S ferredoxin-type" evidence="4">
    <location>
        <begin position="14"/>
        <end position="43"/>
    </location>
</feature>
<dbReference type="Gene3D" id="3.30.70.20">
    <property type="match status" value="1"/>
</dbReference>
<keyword evidence="3" id="KW-0411">Iron-sulfur</keyword>
<dbReference type="PROSITE" id="PS00028">
    <property type="entry name" value="ZINC_FINGER_C2H2_1"/>
    <property type="match status" value="1"/>
</dbReference>
<dbReference type="InterPro" id="IPR013087">
    <property type="entry name" value="Znf_C2H2_type"/>
</dbReference>
<dbReference type="GO" id="GO:0051536">
    <property type="term" value="F:iron-sulfur cluster binding"/>
    <property type="evidence" value="ECO:0007669"/>
    <property type="project" value="UniProtKB-KW"/>
</dbReference>
<dbReference type="EMBL" id="QGLC01000001">
    <property type="protein sequence ID" value="RAL69885.1"/>
    <property type="molecule type" value="Genomic_DNA"/>
</dbReference>
<dbReference type="Proteomes" id="UP000249146">
    <property type="component" value="Unassembled WGS sequence"/>
</dbReference>
<name>A0A142VCE1_9CHLR</name>
<feature type="domain" description="4Fe-4S ferredoxin-type" evidence="4">
    <location>
        <begin position="47"/>
        <end position="77"/>
    </location>
</feature>
<dbReference type="PROSITE" id="PS51379">
    <property type="entry name" value="4FE4S_FER_2"/>
    <property type="match status" value="2"/>
</dbReference>
<dbReference type="PROSITE" id="PS00198">
    <property type="entry name" value="4FE4S_FER_1"/>
    <property type="match status" value="1"/>
</dbReference>
<dbReference type="Proteomes" id="UP000076394">
    <property type="component" value="Chromosome"/>
</dbReference>
<dbReference type="Pfam" id="PF00037">
    <property type="entry name" value="Fer4"/>
    <property type="match status" value="1"/>
</dbReference>
<sequence>MRLRNPIQRQNATEYIYLDTAKCKACWKCIEACPNGVIDKVNLPFHKHARISCPEHCKGCLKCAKVCSQQAITPVHSKLHSGVAR</sequence>
<organism evidence="5 7">
    <name type="scientific">Dehalococcoides mccartyi</name>
    <dbReference type="NCBI Taxonomy" id="61435"/>
    <lineage>
        <taxon>Bacteria</taxon>
        <taxon>Bacillati</taxon>
        <taxon>Chloroflexota</taxon>
        <taxon>Dehalococcoidia</taxon>
        <taxon>Dehalococcoidales</taxon>
        <taxon>Dehalococcoidaceae</taxon>
        <taxon>Dehalococcoides</taxon>
    </lineage>
</organism>
<reference evidence="6 8" key="2">
    <citation type="submission" date="2018-05" db="EMBL/GenBank/DDBJ databases">
        <title>Draft genome sequences of Dehalococcoides mccartyi strains RC and KS.</title>
        <authorList>
            <person name="Higgins S.A."/>
            <person name="Padilla-Crespo E."/>
            <person name="Loeffler F.E."/>
        </authorList>
    </citation>
    <scope>NUCLEOTIDE SEQUENCE [LARGE SCALE GENOMIC DNA]</scope>
    <source>
        <strain evidence="6 8">RC</strain>
    </source>
</reference>
<keyword evidence="2" id="KW-0408">Iron</keyword>
<accession>A0A142VCE1</accession>
<dbReference type="AlphaFoldDB" id="A0A142VCE1"/>
<dbReference type="RefSeq" id="WP_011309998.1">
    <property type="nucleotide sequence ID" value="NZ_AP024514.1"/>
</dbReference>
<evidence type="ECO:0000313" key="5">
    <source>
        <dbReference type="EMBL" id="AMU87349.1"/>
    </source>
</evidence>
<dbReference type="PATRIC" id="fig|61435.6.peg.138"/>
<dbReference type="SUPFAM" id="SSF54862">
    <property type="entry name" value="4Fe-4S ferredoxins"/>
    <property type="match status" value="1"/>
</dbReference>
<evidence type="ECO:0000313" key="6">
    <source>
        <dbReference type="EMBL" id="RAL69885.1"/>
    </source>
</evidence>